<dbReference type="InterPro" id="IPR012337">
    <property type="entry name" value="RNaseH-like_sf"/>
</dbReference>
<evidence type="ECO:0000313" key="1">
    <source>
        <dbReference type="EMBL" id="QHT24373.1"/>
    </source>
</evidence>
<evidence type="ECO:0008006" key="2">
    <source>
        <dbReference type="Google" id="ProtNLM"/>
    </source>
</evidence>
<reference evidence="1" key="1">
    <citation type="journal article" date="2020" name="Nature">
        <title>Giant virus diversity and host interactions through global metagenomics.</title>
        <authorList>
            <person name="Schulz F."/>
            <person name="Roux S."/>
            <person name="Paez-Espino D."/>
            <person name="Jungbluth S."/>
            <person name="Walsh D.A."/>
            <person name="Denef V.J."/>
            <person name="McMahon K.D."/>
            <person name="Konstantinidis K.T."/>
            <person name="Eloe-Fadrosh E.A."/>
            <person name="Kyrpides N.C."/>
            <person name="Woyke T."/>
        </authorList>
    </citation>
    <scope>NUCLEOTIDE SEQUENCE</scope>
    <source>
        <strain evidence="1">GVMAG-M-3300023179-138</strain>
    </source>
</reference>
<proteinExistence type="predicted"/>
<sequence>MIAAFDLGIKNLSYCVASFDVSGLVAVERWANLNLLADGADAQSQTRCAKELAGRVCGGPASWRDGDVLMCKKCAKKSTKAFLDVSGTVADWRVWAAAHGCTAKTKKDIEAYAATIRLMPYKAPKARGVSLQRILEGMETCLNTELVHLATASLIRIENQPSEFAPHMKSIQIMLFTLIDHRLRTEHGWTGTIEFANASVKTRGAGIAAGKSNKRDRKLAAIVKVTETLGACPAAAEKLAWWRAQAKQDDLADAFLMCLDAVR</sequence>
<dbReference type="EMBL" id="MN739744">
    <property type="protein sequence ID" value="QHT24373.1"/>
    <property type="molecule type" value="Genomic_DNA"/>
</dbReference>
<dbReference type="SUPFAM" id="SSF53098">
    <property type="entry name" value="Ribonuclease H-like"/>
    <property type="match status" value="1"/>
</dbReference>
<name>A0A6C0E7H7_9ZZZZ</name>
<organism evidence="1">
    <name type="scientific">viral metagenome</name>
    <dbReference type="NCBI Taxonomy" id="1070528"/>
    <lineage>
        <taxon>unclassified sequences</taxon>
        <taxon>metagenomes</taxon>
        <taxon>organismal metagenomes</taxon>
    </lineage>
</organism>
<accession>A0A6C0E7H7</accession>
<dbReference type="AlphaFoldDB" id="A0A6C0E7H7"/>
<protein>
    <recommendedName>
        <fullName evidence="2">Mitochondrial resolvase Ydc2 catalytic domain-containing protein</fullName>
    </recommendedName>
</protein>